<keyword evidence="2" id="KW-0963">Cytoplasm</keyword>
<evidence type="ECO:0000256" key="11">
    <source>
        <dbReference type="ARBA" id="ARBA00038000"/>
    </source>
</evidence>
<dbReference type="Pfam" id="PF00005">
    <property type="entry name" value="ABC_tran"/>
    <property type="match status" value="1"/>
</dbReference>
<comment type="similarity">
    <text evidence="11">Belongs to the ABC transporter superfamily. UvrA family.</text>
</comment>
<keyword evidence="5" id="KW-0227">DNA damage</keyword>
<keyword evidence="4" id="KW-0547">Nucleotide-binding</keyword>
<evidence type="ECO:0000256" key="9">
    <source>
        <dbReference type="ARBA" id="ARBA00023125"/>
    </source>
</evidence>
<reference evidence="15" key="1">
    <citation type="submission" date="2021-05" db="EMBL/GenBank/DDBJ databases">
        <title>Molecular characterization for Shewanella algae harboring chromosomal blaOXA-55-like strains isolated from clinical and environment sample.</title>
        <authorList>
            <person name="Ohama Y."/>
            <person name="Aoki K."/>
            <person name="Harada S."/>
            <person name="Moriya K."/>
            <person name="Ishii Y."/>
            <person name="Tateda K."/>
        </authorList>
    </citation>
    <scope>NUCLEOTIDE SEQUENCE</scope>
    <source>
        <strain evidence="15">TUM17379</strain>
    </source>
</reference>
<keyword evidence="8" id="KW-0267">Excision nuclease</keyword>
<protein>
    <recommendedName>
        <fullName evidence="12">UvrABC system protein A</fullName>
    </recommendedName>
    <alternativeName>
        <fullName evidence="13">Excinuclease ABC subunit A</fullName>
    </alternativeName>
</protein>
<keyword evidence="10" id="KW-0234">DNA repair</keyword>
<sequence length="156" mass="16996">MRPQEVLQVFKHQTKIVNALTRLIQVGLGYIQIGQRLSTLSGGERQRLKLAAELERSGGIYVFDEPTSGLHMADVDRLIELFTLLADQGKTVIIVEHNLEMIANADHVIEIGPGAGKHGGKIIYQGSPLGMLTSATSVAGPFLEEQMSGKHELLRA</sequence>
<evidence type="ECO:0000256" key="10">
    <source>
        <dbReference type="ARBA" id="ARBA00023204"/>
    </source>
</evidence>
<evidence type="ECO:0000256" key="2">
    <source>
        <dbReference type="ARBA" id="ARBA00022490"/>
    </source>
</evidence>
<accession>A0AAD1KDC2</accession>
<name>A0AAD1KDC2_9GAMM</name>
<dbReference type="PANTHER" id="PTHR43152">
    <property type="entry name" value="UVRABC SYSTEM PROTEIN A"/>
    <property type="match status" value="1"/>
</dbReference>
<evidence type="ECO:0000259" key="14">
    <source>
        <dbReference type="Pfam" id="PF00005"/>
    </source>
</evidence>
<dbReference type="AlphaFoldDB" id="A0AAD1KDC2"/>
<keyword evidence="6" id="KW-0228">DNA excision</keyword>
<dbReference type="GO" id="GO:0003677">
    <property type="term" value="F:DNA binding"/>
    <property type="evidence" value="ECO:0007669"/>
    <property type="project" value="UniProtKB-KW"/>
</dbReference>
<evidence type="ECO:0000256" key="12">
    <source>
        <dbReference type="ARBA" id="ARBA00039316"/>
    </source>
</evidence>
<feature type="domain" description="ABC transporter" evidence="14">
    <location>
        <begin position="13"/>
        <end position="68"/>
    </location>
</feature>
<dbReference type="GO" id="GO:0005737">
    <property type="term" value="C:cytoplasm"/>
    <property type="evidence" value="ECO:0007669"/>
    <property type="project" value="UniProtKB-SubCell"/>
</dbReference>
<dbReference type="RefSeq" id="WP_208148088.1">
    <property type="nucleotide sequence ID" value="NZ_AP024613.1"/>
</dbReference>
<dbReference type="Gene3D" id="1.20.1580.10">
    <property type="entry name" value="ABC transporter ATPase like domain"/>
    <property type="match status" value="1"/>
</dbReference>
<evidence type="ECO:0000256" key="7">
    <source>
        <dbReference type="ARBA" id="ARBA00022840"/>
    </source>
</evidence>
<dbReference type="GO" id="GO:0016887">
    <property type="term" value="F:ATP hydrolysis activity"/>
    <property type="evidence" value="ECO:0007669"/>
    <property type="project" value="InterPro"/>
</dbReference>
<evidence type="ECO:0000256" key="5">
    <source>
        <dbReference type="ARBA" id="ARBA00022763"/>
    </source>
</evidence>
<dbReference type="InterPro" id="IPR003439">
    <property type="entry name" value="ABC_transporter-like_ATP-bd"/>
</dbReference>
<proteinExistence type="inferred from homology"/>
<gene>
    <name evidence="15" type="ORF">TUM17379_43040</name>
</gene>
<dbReference type="SUPFAM" id="SSF52540">
    <property type="entry name" value="P-loop containing nucleoside triphosphate hydrolases"/>
    <property type="match status" value="1"/>
</dbReference>
<evidence type="ECO:0000313" key="15">
    <source>
        <dbReference type="EMBL" id="BCV47286.1"/>
    </source>
</evidence>
<dbReference type="GO" id="GO:0004518">
    <property type="term" value="F:nuclease activity"/>
    <property type="evidence" value="ECO:0007669"/>
    <property type="project" value="UniProtKB-KW"/>
</dbReference>
<dbReference type="EMBL" id="AP024613">
    <property type="protein sequence ID" value="BCV47286.1"/>
    <property type="molecule type" value="Genomic_DNA"/>
</dbReference>
<evidence type="ECO:0000256" key="1">
    <source>
        <dbReference type="ARBA" id="ARBA00004496"/>
    </source>
</evidence>
<evidence type="ECO:0000313" key="16">
    <source>
        <dbReference type="Proteomes" id="UP000825078"/>
    </source>
</evidence>
<evidence type="ECO:0000256" key="4">
    <source>
        <dbReference type="ARBA" id="ARBA00022741"/>
    </source>
</evidence>
<evidence type="ECO:0000256" key="8">
    <source>
        <dbReference type="ARBA" id="ARBA00022881"/>
    </source>
</evidence>
<organism evidence="15 16">
    <name type="scientific">Shewanella algae</name>
    <dbReference type="NCBI Taxonomy" id="38313"/>
    <lineage>
        <taxon>Bacteria</taxon>
        <taxon>Pseudomonadati</taxon>
        <taxon>Pseudomonadota</taxon>
        <taxon>Gammaproteobacteria</taxon>
        <taxon>Alteromonadales</taxon>
        <taxon>Shewanellaceae</taxon>
        <taxon>Shewanella</taxon>
    </lineage>
</organism>
<dbReference type="GO" id="GO:0005524">
    <property type="term" value="F:ATP binding"/>
    <property type="evidence" value="ECO:0007669"/>
    <property type="project" value="UniProtKB-KW"/>
</dbReference>
<dbReference type="Gene3D" id="3.40.50.300">
    <property type="entry name" value="P-loop containing nucleotide triphosphate hydrolases"/>
    <property type="match status" value="1"/>
</dbReference>
<dbReference type="InterPro" id="IPR027417">
    <property type="entry name" value="P-loop_NTPase"/>
</dbReference>
<dbReference type="PANTHER" id="PTHR43152:SF3">
    <property type="entry name" value="UVRABC SYSTEM PROTEIN A"/>
    <property type="match status" value="1"/>
</dbReference>
<evidence type="ECO:0000256" key="6">
    <source>
        <dbReference type="ARBA" id="ARBA00022769"/>
    </source>
</evidence>
<evidence type="ECO:0000256" key="13">
    <source>
        <dbReference type="ARBA" id="ARBA00042156"/>
    </source>
</evidence>
<keyword evidence="9" id="KW-0238">DNA-binding</keyword>
<comment type="subcellular location">
    <subcellularLocation>
        <location evidence="1">Cytoplasm</location>
    </subcellularLocation>
</comment>
<keyword evidence="3" id="KW-0677">Repeat</keyword>
<dbReference type="Proteomes" id="UP000825078">
    <property type="component" value="Chromosome"/>
</dbReference>
<dbReference type="GO" id="GO:0006281">
    <property type="term" value="P:DNA repair"/>
    <property type="evidence" value="ECO:0007669"/>
    <property type="project" value="UniProtKB-KW"/>
</dbReference>
<evidence type="ECO:0000256" key="3">
    <source>
        <dbReference type="ARBA" id="ARBA00022737"/>
    </source>
</evidence>
<keyword evidence="7" id="KW-0067">ATP-binding</keyword>